<feature type="region of interest" description="Disordered" evidence="1">
    <location>
        <begin position="100"/>
        <end position="129"/>
    </location>
</feature>
<evidence type="ECO:0000256" key="2">
    <source>
        <dbReference type="SAM" id="SignalP"/>
    </source>
</evidence>
<organism evidence="3 4">
    <name type="scientific">Maricaulis virginensis</name>
    <dbReference type="NCBI Taxonomy" id="144022"/>
    <lineage>
        <taxon>Bacteria</taxon>
        <taxon>Pseudomonadati</taxon>
        <taxon>Pseudomonadota</taxon>
        <taxon>Alphaproteobacteria</taxon>
        <taxon>Maricaulales</taxon>
        <taxon>Maricaulaceae</taxon>
        <taxon>Maricaulis</taxon>
    </lineage>
</organism>
<dbReference type="RefSeq" id="WP_271184922.1">
    <property type="nucleotide sequence ID" value="NZ_BSFE01000001.1"/>
</dbReference>
<proteinExistence type="predicted"/>
<feature type="signal peptide" evidence="2">
    <location>
        <begin position="1"/>
        <end position="26"/>
    </location>
</feature>
<feature type="chain" id="PRO_5040973642" evidence="2">
    <location>
        <begin position="27"/>
        <end position="129"/>
    </location>
</feature>
<keyword evidence="4" id="KW-1185">Reference proteome</keyword>
<protein>
    <submittedName>
        <fullName evidence="3">Uncharacterized protein</fullName>
    </submittedName>
</protein>
<comment type="caution">
    <text evidence="3">The sequence shown here is derived from an EMBL/GenBank/DDBJ whole genome shotgun (WGS) entry which is preliminary data.</text>
</comment>
<dbReference type="EMBL" id="BSFE01000001">
    <property type="protein sequence ID" value="GLK50521.1"/>
    <property type="molecule type" value="Genomic_DNA"/>
</dbReference>
<gene>
    <name evidence="3" type="ORF">GCM10017621_00290</name>
</gene>
<keyword evidence="2" id="KW-0732">Signal</keyword>
<evidence type="ECO:0000313" key="4">
    <source>
        <dbReference type="Proteomes" id="UP001143486"/>
    </source>
</evidence>
<accession>A0A9W6IHR0</accession>
<evidence type="ECO:0000313" key="3">
    <source>
        <dbReference type="EMBL" id="GLK50521.1"/>
    </source>
</evidence>
<evidence type="ECO:0000256" key="1">
    <source>
        <dbReference type="SAM" id="MobiDB-lite"/>
    </source>
</evidence>
<dbReference type="Proteomes" id="UP001143486">
    <property type="component" value="Unassembled WGS sequence"/>
</dbReference>
<reference evidence="3" key="1">
    <citation type="journal article" date="2014" name="Int. J. Syst. Evol. Microbiol.">
        <title>Complete genome sequence of Corynebacterium casei LMG S-19264T (=DSM 44701T), isolated from a smear-ripened cheese.</title>
        <authorList>
            <consortium name="US DOE Joint Genome Institute (JGI-PGF)"/>
            <person name="Walter F."/>
            <person name="Albersmeier A."/>
            <person name="Kalinowski J."/>
            <person name="Ruckert C."/>
        </authorList>
    </citation>
    <scope>NUCLEOTIDE SEQUENCE</scope>
    <source>
        <strain evidence="3">VKM B-1513</strain>
    </source>
</reference>
<reference evidence="3" key="2">
    <citation type="submission" date="2023-01" db="EMBL/GenBank/DDBJ databases">
        <authorList>
            <person name="Sun Q."/>
            <person name="Evtushenko L."/>
        </authorList>
    </citation>
    <scope>NUCLEOTIDE SEQUENCE</scope>
    <source>
        <strain evidence="3">VKM B-1513</strain>
    </source>
</reference>
<sequence length="129" mass="13996">MRHTLTFLLIAMLAWLGPVSGTEAHAHEVGAEHHHTDVAVDHDHEDAHHHRGSDREIDLAKMRKAADFDADETGDVILHAHVHMDGAPMAASMNLQATATTGPVRSLSHVVPEPDPGLDGLRRPPKSIL</sequence>
<dbReference type="AlphaFoldDB" id="A0A9W6IHR0"/>
<name>A0A9W6IHR0_9PROT</name>